<evidence type="ECO:0000259" key="5">
    <source>
        <dbReference type="PROSITE" id="PS50106"/>
    </source>
</evidence>
<dbReference type="Gene3D" id="2.40.10.10">
    <property type="entry name" value="Trypsin-like serine proteases"/>
    <property type="match status" value="2"/>
</dbReference>
<dbReference type="InterPro" id="IPR051201">
    <property type="entry name" value="Chloro_Bact_Ser_Proteases"/>
</dbReference>
<keyword evidence="2" id="KW-0645">Protease</keyword>
<dbReference type="RefSeq" id="WP_154504854.1">
    <property type="nucleotide sequence ID" value="NZ_VUMN01000018.1"/>
</dbReference>
<evidence type="ECO:0000256" key="3">
    <source>
        <dbReference type="ARBA" id="ARBA00022801"/>
    </source>
</evidence>
<sequence>MSERNTTWKCPECGTINEGRFCTNCGTARPEEHTAEPKTVNAEYVHKEVPPTFTAPAKKSPKKSHHPAVTILAAAVVGLAAGFGGGYLAVQSAGTSSGGTTVVTKEVTSDASAMSTDSTSGTIAAVAAKAAPSVVEIQTETTTTTYGLFGGTYTSEAAGSGVIISDDGYIITNNHVIEGANSITVRTYDDNTYTATLVGTDGKSDIAVIKIDAAGLTAATIGDSSTIQVGDTAVVIGNPLGTLGGTVTNGIISATDREITINNESMNLIQTNAAINNGNSGGGLFDGNGNLIGIVNAKDSGVLSSGATIEGLGFAIPINEAMDVATQLIENGYVTDRATLGVTLQTLTQDYGNYPAGLYIASVTPGGGAEAAGLQTYDRIIKADDQEVSSYTELSAILSKKSVGDTLKLTVVRDGQEMEFNVTLTAPIHNTENSNG</sequence>
<dbReference type="PROSITE" id="PS50106">
    <property type="entry name" value="PDZ"/>
    <property type="match status" value="1"/>
</dbReference>
<evidence type="ECO:0000256" key="1">
    <source>
        <dbReference type="ARBA" id="ARBA00010541"/>
    </source>
</evidence>
<organism evidence="6 7">
    <name type="scientific">Stecheria intestinalis</name>
    <dbReference type="NCBI Taxonomy" id="2606630"/>
    <lineage>
        <taxon>Bacteria</taxon>
        <taxon>Bacillati</taxon>
        <taxon>Bacillota</taxon>
        <taxon>Erysipelotrichia</taxon>
        <taxon>Erysipelotrichales</taxon>
        <taxon>Erysipelotrichaceae</taxon>
        <taxon>Stecheria</taxon>
    </lineage>
</organism>
<evidence type="ECO:0000256" key="4">
    <source>
        <dbReference type="SAM" id="Phobius"/>
    </source>
</evidence>
<dbReference type="GO" id="GO:0006508">
    <property type="term" value="P:proteolysis"/>
    <property type="evidence" value="ECO:0007669"/>
    <property type="project" value="UniProtKB-KW"/>
</dbReference>
<keyword evidence="4" id="KW-1133">Transmembrane helix</keyword>
<comment type="similarity">
    <text evidence="1">Belongs to the peptidase S1C family.</text>
</comment>
<dbReference type="InterPro" id="IPR009003">
    <property type="entry name" value="Peptidase_S1_PA"/>
</dbReference>
<dbReference type="GO" id="GO:0004252">
    <property type="term" value="F:serine-type endopeptidase activity"/>
    <property type="evidence" value="ECO:0007669"/>
    <property type="project" value="InterPro"/>
</dbReference>
<dbReference type="InterPro" id="IPR043504">
    <property type="entry name" value="Peptidase_S1_PA_chymotrypsin"/>
</dbReference>
<dbReference type="InterPro" id="IPR001940">
    <property type="entry name" value="Peptidase_S1C"/>
</dbReference>
<dbReference type="PANTHER" id="PTHR43343">
    <property type="entry name" value="PEPTIDASE S12"/>
    <property type="match status" value="1"/>
</dbReference>
<dbReference type="InterPro" id="IPR036034">
    <property type="entry name" value="PDZ_sf"/>
</dbReference>
<keyword evidence="7" id="KW-1185">Reference proteome</keyword>
<reference evidence="6 7" key="1">
    <citation type="submission" date="2019-08" db="EMBL/GenBank/DDBJ databases">
        <title>In-depth cultivation of the pig gut microbiome towards novel bacterial diversity and tailored functional studies.</title>
        <authorList>
            <person name="Wylensek D."/>
            <person name="Hitch T.C.A."/>
            <person name="Clavel T."/>
        </authorList>
    </citation>
    <scope>NUCLEOTIDE SEQUENCE [LARGE SCALE GENOMIC DNA]</scope>
    <source>
        <strain evidence="6 7">Oil+RF-744-GAM-WT-6</strain>
    </source>
</reference>
<dbReference type="SUPFAM" id="SSF50156">
    <property type="entry name" value="PDZ domain-like"/>
    <property type="match status" value="1"/>
</dbReference>
<dbReference type="InterPro" id="IPR001478">
    <property type="entry name" value="PDZ"/>
</dbReference>
<feature type="domain" description="PDZ" evidence="5">
    <location>
        <begin position="323"/>
        <end position="415"/>
    </location>
</feature>
<evidence type="ECO:0000256" key="2">
    <source>
        <dbReference type="ARBA" id="ARBA00022670"/>
    </source>
</evidence>
<accession>A0A7X2TGM2</accession>
<protein>
    <submittedName>
        <fullName evidence="6">PDZ domain-containing protein</fullName>
    </submittedName>
</protein>
<comment type="caution">
    <text evidence="6">The sequence shown here is derived from an EMBL/GenBank/DDBJ whole genome shotgun (WGS) entry which is preliminary data.</text>
</comment>
<evidence type="ECO:0000313" key="7">
    <source>
        <dbReference type="Proteomes" id="UP000461880"/>
    </source>
</evidence>
<dbReference type="SUPFAM" id="SSF50494">
    <property type="entry name" value="Trypsin-like serine proteases"/>
    <property type="match status" value="1"/>
</dbReference>
<dbReference type="Gene3D" id="2.30.42.10">
    <property type="match status" value="1"/>
</dbReference>
<keyword evidence="4" id="KW-0472">Membrane</keyword>
<dbReference type="Pfam" id="PF13365">
    <property type="entry name" value="Trypsin_2"/>
    <property type="match status" value="1"/>
</dbReference>
<proteinExistence type="inferred from homology"/>
<dbReference type="PANTHER" id="PTHR43343:SF3">
    <property type="entry name" value="PROTEASE DO-LIKE 8, CHLOROPLASTIC"/>
    <property type="match status" value="1"/>
</dbReference>
<dbReference type="SMART" id="SM00228">
    <property type="entry name" value="PDZ"/>
    <property type="match status" value="1"/>
</dbReference>
<dbReference type="PRINTS" id="PR00834">
    <property type="entry name" value="PROTEASES2C"/>
</dbReference>
<feature type="transmembrane region" description="Helical" evidence="4">
    <location>
        <begin position="68"/>
        <end position="90"/>
    </location>
</feature>
<gene>
    <name evidence="6" type="ORF">FYJ51_08065</name>
</gene>
<keyword evidence="4" id="KW-0812">Transmembrane</keyword>
<keyword evidence="3" id="KW-0378">Hydrolase</keyword>
<name>A0A7X2TGM2_9FIRM</name>
<evidence type="ECO:0000313" key="6">
    <source>
        <dbReference type="EMBL" id="MSS58863.1"/>
    </source>
</evidence>
<dbReference type="AlphaFoldDB" id="A0A7X2TGM2"/>
<dbReference type="Pfam" id="PF13180">
    <property type="entry name" value="PDZ_2"/>
    <property type="match status" value="1"/>
</dbReference>
<dbReference type="EMBL" id="VUMN01000018">
    <property type="protein sequence ID" value="MSS58863.1"/>
    <property type="molecule type" value="Genomic_DNA"/>
</dbReference>
<dbReference type="Proteomes" id="UP000461880">
    <property type="component" value="Unassembled WGS sequence"/>
</dbReference>